<dbReference type="Pfam" id="PF09754">
    <property type="entry name" value="PAC2"/>
    <property type="match status" value="1"/>
</dbReference>
<dbReference type="OrthoDB" id="249738at2"/>
<feature type="transmembrane region" description="Helical" evidence="2">
    <location>
        <begin position="26"/>
        <end position="46"/>
    </location>
</feature>
<dbReference type="PANTHER" id="PTHR35610:SF7">
    <property type="entry name" value="3-ISOPROPYLMALATE DEHYDRATASE"/>
    <property type="match status" value="1"/>
</dbReference>
<dbReference type="AlphaFoldDB" id="A0A5C5YX36"/>
<keyword evidence="2" id="KW-0472">Membrane</keyword>
<protein>
    <submittedName>
        <fullName evidence="3">PAC2 family protein</fullName>
    </submittedName>
</protein>
<evidence type="ECO:0000313" key="4">
    <source>
        <dbReference type="Proteomes" id="UP000315010"/>
    </source>
</evidence>
<gene>
    <name evidence="3" type="ORF">CA13_10230</name>
</gene>
<dbReference type="Gene3D" id="3.40.50.10900">
    <property type="entry name" value="PAC-like subunit"/>
    <property type="match status" value="1"/>
</dbReference>
<dbReference type="EMBL" id="SJPJ01000001">
    <property type="protein sequence ID" value="TWT79619.1"/>
    <property type="molecule type" value="Genomic_DNA"/>
</dbReference>
<dbReference type="InterPro" id="IPR019151">
    <property type="entry name" value="Proteasome_assmbl_chaperone_2"/>
</dbReference>
<dbReference type="Proteomes" id="UP000315010">
    <property type="component" value="Unassembled WGS sequence"/>
</dbReference>
<dbReference type="InterPro" id="IPR038389">
    <property type="entry name" value="PSMG2_sf"/>
</dbReference>
<sequence length="330" mass="37429">MVLLRVAVLKLQGFIMSDEMNLKAPWLVAVWPGMGHVALSAGYFLMAKLNMHQMAEFSGGGLFDVDFAMIKDGVIQNTHQPRSRLFLWKGQEGKRDIIVFIGEQQPPRGKYAFCENLIDFARDHGVERIFTFAAMATEMHPEQESRIFAAATDTTLLKELDRPEVRILQEGHIGGLNGVLLGVAKDKGMPGICLLGEMPHVFAQVPFPKASLTVLKLFAEMAEIQMDFTELAHQAEEIEHHLGDIVAKLQANLQQSESQEPEEEFKMPEQYEGLSEKDEQKIESLFEQARQDRSKAYELKSELDRLEIFDDYEDRFLDLFSKPQHDGSQS</sequence>
<evidence type="ECO:0000313" key="3">
    <source>
        <dbReference type="EMBL" id="TWT79619.1"/>
    </source>
</evidence>
<proteinExistence type="predicted"/>
<keyword evidence="2" id="KW-1133">Transmembrane helix</keyword>
<dbReference type="PANTHER" id="PTHR35610">
    <property type="entry name" value="3-ISOPROPYLMALATE DEHYDRATASE-RELATED"/>
    <property type="match status" value="1"/>
</dbReference>
<feature type="compositionally biased region" description="Basic and acidic residues" evidence="1">
    <location>
        <begin position="264"/>
        <end position="283"/>
    </location>
</feature>
<evidence type="ECO:0000256" key="1">
    <source>
        <dbReference type="SAM" id="MobiDB-lite"/>
    </source>
</evidence>
<feature type="region of interest" description="Disordered" evidence="1">
    <location>
        <begin position="253"/>
        <end position="283"/>
    </location>
</feature>
<accession>A0A5C5YX36</accession>
<name>A0A5C5YX36_9BACT</name>
<keyword evidence="2" id="KW-0812">Transmembrane</keyword>
<keyword evidence="4" id="KW-1185">Reference proteome</keyword>
<reference evidence="3 4" key="1">
    <citation type="submission" date="2019-02" db="EMBL/GenBank/DDBJ databases">
        <title>Deep-cultivation of Planctomycetes and their phenomic and genomic characterization uncovers novel biology.</title>
        <authorList>
            <person name="Wiegand S."/>
            <person name="Jogler M."/>
            <person name="Boedeker C."/>
            <person name="Pinto D."/>
            <person name="Vollmers J."/>
            <person name="Rivas-Marin E."/>
            <person name="Kohn T."/>
            <person name="Peeters S.H."/>
            <person name="Heuer A."/>
            <person name="Rast P."/>
            <person name="Oberbeckmann S."/>
            <person name="Bunk B."/>
            <person name="Jeske O."/>
            <person name="Meyerdierks A."/>
            <person name="Storesund J.E."/>
            <person name="Kallscheuer N."/>
            <person name="Luecker S."/>
            <person name="Lage O.M."/>
            <person name="Pohl T."/>
            <person name="Merkel B.J."/>
            <person name="Hornburger P."/>
            <person name="Mueller R.-W."/>
            <person name="Bruemmer F."/>
            <person name="Labrenz M."/>
            <person name="Spormann A.M."/>
            <person name="Op Den Camp H."/>
            <person name="Overmann J."/>
            <person name="Amann R."/>
            <person name="Jetten M.S.M."/>
            <person name="Mascher T."/>
            <person name="Medema M.H."/>
            <person name="Devos D.P."/>
            <person name="Kaster A.-K."/>
            <person name="Ovreas L."/>
            <person name="Rohde M."/>
            <person name="Galperin M.Y."/>
            <person name="Jogler C."/>
        </authorList>
    </citation>
    <scope>NUCLEOTIDE SEQUENCE [LARGE SCALE GENOMIC DNA]</scope>
    <source>
        <strain evidence="3 4">CA13</strain>
    </source>
</reference>
<organism evidence="3 4">
    <name type="scientific">Novipirellula herctigrandis</name>
    <dbReference type="NCBI Taxonomy" id="2527986"/>
    <lineage>
        <taxon>Bacteria</taxon>
        <taxon>Pseudomonadati</taxon>
        <taxon>Planctomycetota</taxon>
        <taxon>Planctomycetia</taxon>
        <taxon>Pirellulales</taxon>
        <taxon>Pirellulaceae</taxon>
        <taxon>Novipirellula</taxon>
    </lineage>
</organism>
<evidence type="ECO:0000256" key="2">
    <source>
        <dbReference type="SAM" id="Phobius"/>
    </source>
</evidence>
<comment type="caution">
    <text evidence="3">The sequence shown here is derived from an EMBL/GenBank/DDBJ whole genome shotgun (WGS) entry which is preliminary data.</text>
</comment>
<dbReference type="SUPFAM" id="SSF159659">
    <property type="entry name" value="Cgl1923-like"/>
    <property type="match status" value="1"/>
</dbReference>